<feature type="region of interest" description="Disordered" evidence="1">
    <location>
        <begin position="246"/>
        <end position="271"/>
    </location>
</feature>
<dbReference type="RefSeq" id="WP_188667525.1">
    <property type="nucleotide sequence ID" value="NZ_BMJI01000005.1"/>
</dbReference>
<comment type="caution">
    <text evidence="4">The sequence shown here is derived from an EMBL/GenBank/DDBJ whole genome shotgun (WGS) entry which is preliminary data.</text>
</comment>
<protein>
    <recommendedName>
        <fullName evidence="3">LysM domain-containing protein</fullName>
    </recommendedName>
</protein>
<keyword evidence="2" id="KW-0472">Membrane</keyword>
<accession>A0ABQ1NZI9</accession>
<dbReference type="Proteomes" id="UP000597761">
    <property type="component" value="Unassembled WGS sequence"/>
</dbReference>
<feature type="transmembrane region" description="Helical" evidence="2">
    <location>
        <begin position="21"/>
        <end position="48"/>
    </location>
</feature>
<dbReference type="InterPro" id="IPR018392">
    <property type="entry name" value="LysM"/>
</dbReference>
<evidence type="ECO:0000313" key="5">
    <source>
        <dbReference type="Proteomes" id="UP000597761"/>
    </source>
</evidence>
<evidence type="ECO:0000256" key="1">
    <source>
        <dbReference type="SAM" id="MobiDB-lite"/>
    </source>
</evidence>
<dbReference type="EMBL" id="BMJI01000005">
    <property type="protein sequence ID" value="GGC87525.1"/>
    <property type="molecule type" value="Genomic_DNA"/>
</dbReference>
<sequence>MEREPRRCAIGRPPVRRRSGTAILVDLAPALAVLALGGMNAVVGGLLLSRLGEAPAVSASAVSAPFGDAGVEVAVGAVVSLVGVGVTGWWVLCLLVTLTAELRGRCGRTSTVPAGLSPVFIRRLVAVLLSAQLVAGTTTTAVAAVAAPTVTSAPILTAAGGVAAPRPDPGADPWFVPRAPAVQDETLLVRPPTRTTPTNGTTATVMAGDTLWSLAARQLGPLATDLEIARQWPRWHELNREVIGPDPGLIRPGQILQVPSAGGPSVEGEGR</sequence>
<evidence type="ECO:0000256" key="2">
    <source>
        <dbReference type="SAM" id="Phobius"/>
    </source>
</evidence>
<evidence type="ECO:0000259" key="3">
    <source>
        <dbReference type="PROSITE" id="PS51782"/>
    </source>
</evidence>
<name>A0ABQ1NZI9_9MICC</name>
<dbReference type="InterPro" id="IPR036779">
    <property type="entry name" value="LysM_dom_sf"/>
</dbReference>
<keyword evidence="2" id="KW-0812">Transmembrane</keyword>
<dbReference type="Pfam" id="PF01476">
    <property type="entry name" value="LysM"/>
    <property type="match status" value="1"/>
</dbReference>
<proteinExistence type="predicted"/>
<feature type="domain" description="LysM" evidence="3">
    <location>
        <begin position="201"/>
        <end position="258"/>
    </location>
</feature>
<keyword evidence="5" id="KW-1185">Reference proteome</keyword>
<evidence type="ECO:0000313" key="4">
    <source>
        <dbReference type="EMBL" id="GGC87525.1"/>
    </source>
</evidence>
<dbReference type="CDD" id="cd00118">
    <property type="entry name" value="LysM"/>
    <property type="match status" value="1"/>
</dbReference>
<dbReference type="PROSITE" id="PS51782">
    <property type="entry name" value="LYSM"/>
    <property type="match status" value="1"/>
</dbReference>
<gene>
    <name evidence="4" type="ORF">GCM10011512_13090</name>
</gene>
<dbReference type="Gene3D" id="3.10.350.10">
    <property type="entry name" value="LysM domain"/>
    <property type="match status" value="1"/>
</dbReference>
<organism evidence="4 5">
    <name type="scientific">Tersicoccus solisilvae</name>
    <dbReference type="NCBI Taxonomy" id="1882339"/>
    <lineage>
        <taxon>Bacteria</taxon>
        <taxon>Bacillati</taxon>
        <taxon>Actinomycetota</taxon>
        <taxon>Actinomycetes</taxon>
        <taxon>Micrococcales</taxon>
        <taxon>Micrococcaceae</taxon>
        <taxon>Tersicoccus</taxon>
    </lineage>
</organism>
<reference evidence="5" key="1">
    <citation type="journal article" date="2019" name="Int. J. Syst. Evol. Microbiol.">
        <title>The Global Catalogue of Microorganisms (GCM) 10K type strain sequencing project: providing services to taxonomists for standard genome sequencing and annotation.</title>
        <authorList>
            <consortium name="The Broad Institute Genomics Platform"/>
            <consortium name="The Broad Institute Genome Sequencing Center for Infectious Disease"/>
            <person name="Wu L."/>
            <person name="Ma J."/>
        </authorList>
    </citation>
    <scope>NUCLEOTIDE SEQUENCE [LARGE SCALE GENOMIC DNA]</scope>
    <source>
        <strain evidence="5">CGMCC 1.15480</strain>
    </source>
</reference>
<feature type="transmembrane region" description="Helical" evidence="2">
    <location>
        <begin position="73"/>
        <end position="98"/>
    </location>
</feature>
<keyword evidence="2" id="KW-1133">Transmembrane helix</keyword>